<evidence type="ECO:0000256" key="6">
    <source>
        <dbReference type="ARBA" id="ARBA00022734"/>
    </source>
</evidence>
<dbReference type="GO" id="GO:0031640">
    <property type="term" value="P:killing of cells of another organism"/>
    <property type="evidence" value="ECO:0007669"/>
    <property type="project" value="UniProtKB-KW"/>
</dbReference>
<evidence type="ECO:0000256" key="8">
    <source>
        <dbReference type="ARBA" id="ARBA00022821"/>
    </source>
</evidence>
<keyword evidence="18" id="KW-1185">Reference proteome</keyword>
<evidence type="ECO:0000256" key="14">
    <source>
        <dbReference type="ARBA" id="ARBA00038393"/>
    </source>
</evidence>
<dbReference type="Gene3D" id="3.30.430.20">
    <property type="entry name" value="Gnk2 domain, C-X8-C-X2-C motif"/>
    <property type="match status" value="1"/>
</dbReference>
<keyword evidence="6" id="KW-0430">Lectin</keyword>
<dbReference type="AlphaFoldDB" id="A0AAV1DN94"/>
<evidence type="ECO:0000313" key="18">
    <source>
        <dbReference type="Proteomes" id="UP001161247"/>
    </source>
</evidence>
<keyword evidence="2" id="KW-0929">Antimicrobial</keyword>
<evidence type="ECO:0000256" key="10">
    <source>
        <dbReference type="ARBA" id="ARBA00023022"/>
    </source>
</evidence>
<dbReference type="Pfam" id="PF01657">
    <property type="entry name" value="Stress-antifung"/>
    <property type="match status" value="1"/>
</dbReference>
<dbReference type="GO" id="GO:0050832">
    <property type="term" value="P:defense response to fungus"/>
    <property type="evidence" value="ECO:0007669"/>
    <property type="project" value="UniProtKB-KW"/>
</dbReference>
<accession>A0AAV1DN94</accession>
<evidence type="ECO:0000256" key="3">
    <source>
        <dbReference type="ARBA" id="ARBA00022577"/>
    </source>
</evidence>
<evidence type="ECO:0000256" key="1">
    <source>
        <dbReference type="ARBA" id="ARBA00004251"/>
    </source>
</evidence>
<keyword evidence="5 15" id="KW-0732">Signal</keyword>
<gene>
    <name evidence="17" type="ORF">OLC1_LOCUS16473</name>
</gene>
<feature type="domain" description="Gnk2-homologous" evidence="16">
    <location>
        <begin position="33"/>
        <end position="136"/>
    </location>
</feature>
<evidence type="ECO:0000256" key="4">
    <source>
        <dbReference type="ARBA" id="ARBA00022581"/>
    </source>
</evidence>
<dbReference type="InterPro" id="IPR051378">
    <property type="entry name" value="Cell2Cell_Antifungal"/>
</dbReference>
<dbReference type="PANTHER" id="PTHR32080">
    <property type="entry name" value="ANTIFUNGAL PROTEIN GINKBILOBIN-2-LIKE"/>
    <property type="match status" value="1"/>
</dbReference>
<keyword evidence="10" id="KW-0044">Antibiotic</keyword>
<evidence type="ECO:0000256" key="15">
    <source>
        <dbReference type="SAM" id="SignalP"/>
    </source>
</evidence>
<dbReference type="GO" id="GO:0005886">
    <property type="term" value="C:plasma membrane"/>
    <property type="evidence" value="ECO:0007669"/>
    <property type="project" value="UniProtKB-SubCell"/>
</dbReference>
<reference evidence="17" key="1">
    <citation type="submission" date="2023-03" db="EMBL/GenBank/DDBJ databases">
        <authorList>
            <person name="Julca I."/>
        </authorList>
    </citation>
    <scope>NUCLEOTIDE SEQUENCE</scope>
</reference>
<dbReference type="EMBL" id="OX459123">
    <property type="protein sequence ID" value="CAI9108373.1"/>
    <property type="molecule type" value="Genomic_DNA"/>
</dbReference>
<evidence type="ECO:0000256" key="5">
    <source>
        <dbReference type="ARBA" id="ARBA00022729"/>
    </source>
</evidence>
<evidence type="ECO:0000313" key="17">
    <source>
        <dbReference type="EMBL" id="CAI9108373.1"/>
    </source>
</evidence>
<dbReference type="GO" id="GO:0042742">
    <property type="term" value="P:defense response to bacterium"/>
    <property type="evidence" value="ECO:0007669"/>
    <property type="project" value="UniProtKB-KW"/>
</dbReference>
<comment type="similarity">
    <text evidence="14">Belongs to the cysteine-rich repeat secretory protein family. Plasmodesmata-located proteins (PDLD) subfamily.</text>
</comment>
<evidence type="ECO:0000259" key="16">
    <source>
        <dbReference type="PROSITE" id="PS51473"/>
    </source>
</evidence>
<sequence>MPSFAQKFLSATLTLFMVIIVLRIFVVNGTPNTDFYAEDCSIDGYAPDDPHQSSIGYVLSDLVTGTPAAPGYRYRNVPPPGSLSQASGQGTCTPSLSVSDCETCMVAAYGAIQNYCPGHLSGDVILKDCSIGYFTM</sequence>
<dbReference type="PANTHER" id="PTHR32080:SF54">
    <property type="entry name" value="GNK2-HOMOLOGOUS DOMAIN-CONTAINING PROTEIN"/>
    <property type="match status" value="1"/>
</dbReference>
<keyword evidence="11" id="KW-0465">Mannose-binding</keyword>
<evidence type="ECO:0000256" key="11">
    <source>
        <dbReference type="ARBA" id="ARBA00023035"/>
    </source>
</evidence>
<feature type="chain" id="PRO_5043572610" evidence="15">
    <location>
        <begin position="30"/>
        <end position="136"/>
    </location>
</feature>
<evidence type="ECO:0000256" key="13">
    <source>
        <dbReference type="ARBA" id="ARBA00024184"/>
    </source>
</evidence>
<keyword evidence="7" id="KW-0677">Repeat</keyword>
<keyword evidence="8" id="KW-0611">Plant defense</keyword>
<proteinExistence type="inferred from homology"/>
<evidence type="ECO:0000256" key="12">
    <source>
        <dbReference type="ARBA" id="ARBA00023157"/>
    </source>
</evidence>
<evidence type="ECO:0000256" key="2">
    <source>
        <dbReference type="ARBA" id="ARBA00022529"/>
    </source>
</evidence>
<name>A0AAV1DN94_OLDCO</name>
<dbReference type="CDD" id="cd23509">
    <property type="entry name" value="Gnk2-like"/>
    <property type="match status" value="1"/>
</dbReference>
<organism evidence="17 18">
    <name type="scientific">Oldenlandia corymbosa var. corymbosa</name>
    <dbReference type="NCBI Taxonomy" id="529605"/>
    <lineage>
        <taxon>Eukaryota</taxon>
        <taxon>Viridiplantae</taxon>
        <taxon>Streptophyta</taxon>
        <taxon>Embryophyta</taxon>
        <taxon>Tracheophyta</taxon>
        <taxon>Spermatophyta</taxon>
        <taxon>Magnoliopsida</taxon>
        <taxon>eudicotyledons</taxon>
        <taxon>Gunneridae</taxon>
        <taxon>Pentapetalae</taxon>
        <taxon>asterids</taxon>
        <taxon>lamiids</taxon>
        <taxon>Gentianales</taxon>
        <taxon>Rubiaceae</taxon>
        <taxon>Rubioideae</taxon>
        <taxon>Spermacoceae</taxon>
        <taxon>Hedyotis-Oldenlandia complex</taxon>
        <taxon>Oldenlandia</taxon>
    </lineage>
</organism>
<evidence type="ECO:0000256" key="9">
    <source>
        <dbReference type="ARBA" id="ARBA00022949"/>
    </source>
</evidence>
<dbReference type="GO" id="GO:0009506">
    <property type="term" value="C:plasmodesma"/>
    <property type="evidence" value="ECO:0007669"/>
    <property type="project" value="UniProtKB-SubCell"/>
</dbReference>
<dbReference type="InterPro" id="IPR038408">
    <property type="entry name" value="GNK2_sf"/>
</dbReference>
<protein>
    <submittedName>
        <fullName evidence="17">OLC1v1007946C1</fullName>
    </submittedName>
</protein>
<keyword evidence="9" id="KW-0965">Cell junction</keyword>
<dbReference type="PROSITE" id="PS51473">
    <property type="entry name" value="GNK2"/>
    <property type="match status" value="1"/>
</dbReference>
<keyword evidence="4" id="KW-0945">Host-virus interaction</keyword>
<feature type="signal peptide" evidence="15">
    <location>
        <begin position="1"/>
        <end position="29"/>
    </location>
</feature>
<evidence type="ECO:0000256" key="7">
    <source>
        <dbReference type="ARBA" id="ARBA00022737"/>
    </source>
</evidence>
<dbReference type="GO" id="GO:0005537">
    <property type="term" value="F:D-mannose binding"/>
    <property type="evidence" value="ECO:0007669"/>
    <property type="project" value="UniProtKB-KW"/>
</dbReference>
<keyword evidence="12" id="KW-1015">Disulfide bond</keyword>
<dbReference type="InterPro" id="IPR002902">
    <property type="entry name" value="GNK2"/>
</dbReference>
<comment type="subcellular location">
    <subcellularLocation>
        <location evidence="13">Cell junction</location>
        <location evidence="13">Plasmodesma</location>
    </subcellularLocation>
    <subcellularLocation>
        <location evidence="1">Cell membrane</location>
        <topology evidence="1">Single-pass type I membrane protein</topology>
    </subcellularLocation>
</comment>
<keyword evidence="3" id="KW-0295">Fungicide</keyword>
<dbReference type="Proteomes" id="UP001161247">
    <property type="component" value="Chromosome 6"/>
</dbReference>